<reference evidence="1" key="1">
    <citation type="submission" date="2021-03" db="EMBL/GenBank/DDBJ databases">
        <title>Draft genome sequence of rust myrtle Austropuccinia psidii MF-1, a brazilian biotype.</title>
        <authorList>
            <person name="Quecine M.C."/>
            <person name="Pachon D.M.R."/>
            <person name="Bonatelli M.L."/>
            <person name="Correr F.H."/>
            <person name="Franceschini L.M."/>
            <person name="Leite T.F."/>
            <person name="Margarido G.R.A."/>
            <person name="Almeida C.A."/>
            <person name="Ferrarezi J.A."/>
            <person name="Labate C.A."/>
        </authorList>
    </citation>
    <scope>NUCLEOTIDE SEQUENCE</scope>
    <source>
        <strain evidence="1">MF-1</strain>
    </source>
</reference>
<name>A0A9Q3DF57_9BASI</name>
<evidence type="ECO:0000313" key="1">
    <source>
        <dbReference type="EMBL" id="MBW0499618.1"/>
    </source>
</evidence>
<organism evidence="1 2">
    <name type="scientific">Austropuccinia psidii MF-1</name>
    <dbReference type="NCBI Taxonomy" id="1389203"/>
    <lineage>
        <taxon>Eukaryota</taxon>
        <taxon>Fungi</taxon>
        <taxon>Dikarya</taxon>
        <taxon>Basidiomycota</taxon>
        <taxon>Pucciniomycotina</taxon>
        <taxon>Pucciniomycetes</taxon>
        <taxon>Pucciniales</taxon>
        <taxon>Sphaerophragmiaceae</taxon>
        <taxon>Austropuccinia</taxon>
    </lineage>
</organism>
<keyword evidence="2" id="KW-1185">Reference proteome</keyword>
<dbReference type="EMBL" id="AVOT02015355">
    <property type="protein sequence ID" value="MBW0499618.1"/>
    <property type="molecule type" value="Genomic_DNA"/>
</dbReference>
<proteinExistence type="predicted"/>
<accession>A0A9Q3DF57</accession>
<sequence length="120" mass="13336">MLKATGNNNNLVVGKMDGTLHPDSVEVVDEPQLTEVVEAEALDEVIGPRHPTLISGDINQKNILRYSRRPRTLLTKTADVQKTFRSALKGPLSDEWSKAIEKELGAMVDLNVWDVVRMSL</sequence>
<comment type="caution">
    <text evidence="1">The sequence shown here is derived from an EMBL/GenBank/DDBJ whole genome shotgun (WGS) entry which is preliminary data.</text>
</comment>
<dbReference type="OrthoDB" id="27680at2759"/>
<dbReference type="AlphaFoldDB" id="A0A9Q3DF57"/>
<dbReference type="Proteomes" id="UP000765509">
    <property type="component" value="Unassembled WGS sequence"/>
</dbReference>
<protein>
    <submittedName>
        <fullName evidence="1">Uncharacterized protein</fullName>
    </submittedName>
</protein>
<gene>
    <name evidence="1" type="ORF">O181_039333</name>
</gene>
<evidence type="ECO:0000313" key="2">
    <source>
        <dbReference type="Proteomes" id="UP000765509"/>
    </source>
</evidence>